<gene>
    <name evidence="4" type="ORF">PFICI_06268</name>
</gene>
<proteinExistence type="inferred from homology"/>
<dbReference type="InterPro" id="IPR001509">
    <property type="entry name" value="Epimerase_deHydtase"/>
</dbReference>
<dbReference type="Proteomes" id="UP000030651">
    <property type="component" value="Unassembled WGS sequence"/>
</dbReference>
<dbReference type="KEGG" id="pfy:PFICI_06268"/>
<evidence type="ECO:0000256" key="2">
    <source>
        <dbReference type="ARBA" id="ARBA00023445"/>
    </source>
</evidence>
<dbReference type="GeneID" id="19271281"/>
<protein>
    <recommendedName>
        <fullName evidence="3">NAD-dependent epimerase/dehydratase domain-containing protein</fullName>
    </recommendedName>
</protein>
<dbReference type="InParanoid" id="W3X7X9"/>
<evidence type="ECO:0000313" key="5">
    <source>
        <dbReference type="Proteomes" id="UP000030651"/>
    </source>
</evidence>
<dbReference type="EMBL" id="KI912112">
    <property type="protein sequence ID" value="ETS81266.1"/>
    <property type="molecule type" value="Genomic_DNA"/>
</dbReference>
<dbReference type="HOGENOM" id="CLU_007383_9_2_1"/>
<dbReference type="eggNOG" id="KOG1502">
    <property type="taxonomic scope" value="Eukaryota"/>
</dbReference>
<dbReference type="RefSeq" id="XP_007833040.1">
    <property type="nucleotide sequence ID" value="XM_007834849.1"/>
</dbReference>
<dbReference type="AlphaFoldDB" id="W3X7X9"/>
<sequence>MAAETIFITGATGFIGSHVAQDALKAGCRVRLSIRKPEQQQTLEKLLAPYLSQLDFVVIPDLSNVEAIRGALEGIDHVFHLASPMPGRGSDIKTDYVEPAERGTVAVLEAAQSHTTIKKVIVMASVLSLMPLGALAAPDFSVTDNTGEVIPVDLERPLPEGFIGHSLKYQASKTLAHQAYRNWNQQHQPAFTTISFHPTFVLGPSLVQQKAQDIGGMNALFWMSLQSEQPKIPPTCVDVRDVSRAFILALEKNVPSGTEYILSGQAFTWQHVVDFVKKEYPELELKLTPPFHQRLVADTSRAGRDLGINWRSMEDLVSSVLNQQLSLQGRSHV</sequence>
<comment type="similarity">
    <text evidence="2">Belongs to the NAD(P)-dependent epimerase/dehydratase family. Dihydroflavonol-4-reductase subfamily.</text>
</comment>
<accession>W3X7X9</accession>
<evidence type="ECO:0000313" key="4">
    <source>
        <dbReference type="EMBL" id="ETS81266.1"/>
    </source>
</evidence>
<organism evidence="4 5">
    <name type="scientific">Pestalotiopsis fici (strain W106-1 / CGMCC3.15140)</name>
    <dbReference type="NCBI Taxonomy" id="1229662"/>
    <lineage>
        <taxon>Eukaryota</taxon>
        <taxon>Fungi</taxon>
        <taxon>Dikarya</taxon>
        <taxon>Ascomycota</taxon>
        <taxon>Pezizomycotina</taxon>
        <taxon>Sordariomycetes</taxon>
        <taxon>Xylariomycetidae</taxon>
        <taxon>Amphisphaeriales</taxon>
        <taxon>Sporocadaceae</taxon>
        <taxon>Pestalotiopsis</taxon>
    </lineage>
</organism>
<name>W3X7X9_PESFW</name>
<dbReference type="PANTHER" id="PTHR10366:SF812">
    <property type="entry name" value="VPS9 DOMAIN-CONTAINING PROTEIN"/>
    <property type="match status" value="1"/>
</dbReference>
<evidence type="ECO:0000256" key="1">
    <source>
        <dbReference type="ARBA" id="ARBA00023002"/>
    </source>
</evidence>
<dbReference type="GO" id="GO:0016616">
    <property type="term" value="F:oxidoreductase activity, acting on the CH-OH group of donors, NAD or NADP as acceptor"/>
    <property type="evidence" value="ECO:0007669"/>
    <property type="project" value="TreeGrafter"/>
</dbReference>
<dbReference type="OMA" id="NALFWNS"/>
<dbReference type="STRING" id="1229662.W3X7X9"/>
<dbReference type="PANTHER" id="PTHR10366">
    <property type="entry name" value="NAD DEPENDENT EPIMERASE/DEHYDRATASE"/>
    <property type="match status" value="1"/>
</dbReference>
<reference evidence="5" key="1">
    <citation type="journal article" date="2015" name="BMC Genomics">
        <title>Genomic and transcriptomic analysis of the endophytic fungus Pestalotiopsis fici reveals its lifestyle and high potential for synthesis of natural products.</title>
        <authorList>
            <person name="Wang X."/>
            <person name="Zhang X."/>
            <person name="Liu L."/>
            <person name="Xiang M."/>
            <person name="Wang W."/>
            <person name="Sun X."/>
            <person name="Che Y."/>
            <person name="Guo L."/>
            <person name="Liu G."/>
            <person name="Guo L."/>
            <person name="Wang C."/>
            <person name="Yin W.B."/>
            <person name="Stadler M."/>
            <person name="Zhang X."/>
            <person name="Liu X."/>
        </authorList>
    </citation>
    <scope>NUCLEOTIDE SEQUENCE [LARGE SCALE GENOMIC DNA]</scope>
    <source>
        <strain evidence="5">W106-1 / CGMCC3.15140</strain>
    </source>
</reference>
<dbReference type="Pfam" id="PF01370">
    <property type="entry name" value="Epimerase"/>
    <property type="match status" value="1"/>
</dbReference>
<keyword evidence="5" id="KW-1185">Reference proteome</keyword>
<feature type="domain" description="NAD-dependent epimerase/dehydratase" evidence="3">
    <location>
        <begin position="6"/>
        <end position="260"/>
    </location>
</feature>
<dbReference type="SUPFAM" id="SSF51735">
    <property type="entry name" value="NAD(P)-binding Rossmann-fold domains"/>
    <property type="match status" value="1"/>
</dbReference>
<dbReference type="Gene3D" id="3.40.50.720">
    <property type="entry name" value="NAD(P)-binding Rossmann-like Domain"/>
    <property type="match status" value="1"/>
</dbReference>
<dbReference type="InterPro" id="IPR036291">
    <property type="entry name" value="NAD(P)-bd_dom_sf"/>
</dbReference>
<dbReference type="OrthoDB" id="2735536at2759"/>
<keyword evidence="1" id="KW-0560">Oxidoreductase</keyword>
<dbReference type="InterPro" id="IPR050425">
    <property type="entry name" value="NAD(P)_dehydrat-like"/>
</dbReference>
<evidence type="ECO:0000259" key="3">
    <source>
        <dbReference type="Pfam" id="PF01370"/>
    </source>
</evidence>